<dbReference type="InterPro" id="IPR001761">
    <property type="entry name" value="Peripla_BP/Lac1_sug-bd_dom"/>
</dbReference>
<dbReference type="Gene3D" id="1.10.260.40">
    <property type="entry name" value="lambda repressor-like DNA-binding domains"/>
    <property type="match status" value="1"/>
</dbReference>
<dbReference type="Pfam" id="PF00532">
    <property type="entry name" value="Peripla_BP_1"/>
    <property type="match status" value="1"/>
</dbReference>
<keyword evidence="1" id="KW-0805">Transcription regulation</keyword>
<dbReference type="RefSeq" id="WP_251777449.1">
    <property type="nucleotide sequence ID" value="NZ_JAMKFE010000003.1"/>
</dbReference>
<keyword evidence="6" id="KW-1185">Reference proteome</keyword>
<reference evidence="5" key="1">
    <citation type="submission" date="2022-05" db="EMBL/GenBank/DDBJ databases">
        <title>Schlegelella sp. nov., isolated from mangrove soil.</title>
        <authorList>
            <person name="Liu Y."/>
            <person name="Ge X."/>
            <person name="Liu W."/>
        </authorList>
    </citation>
    <scope>NUCLEOTIDE SEQUENCE</scope>
    <source>
        <strain evidence="5">S2-27</strain>
    </source>
</reference>
<accession>A0ABT0YKI6</accession>
<comment type="caution">
    <text evidence="5">The sequence shown here is derived from an EMBL/GenBank/DDBJ whole genome shotgun (WGS) entry which is preliminary data.</text>
</comment>
<dbReference type="InterPro" id="IPR028082">
    <property type="entry name" value="Peripla_BP_I"/>
</dbReference>
<dbReference type="SUPFAM" id="SSF47413">
    <property type="entry name" value="lambda repressor-like DNA-binding domains"/>
    <property type="match status" value="1"/>
</dbReference>
<feature type="domain" description="HTH lacI-type" evidence="4">
    <location>
        <begin position="1"/>
        <end position="55"/>
    </location>
</feature>
<dbReference type="Proteomes" id="UP001165541">
    <property type="component" value="Unassembled WGS sequence"/>
</dbReference>
<dbReference type="PANTHER" id="PTHR30146:SF155">
    <property type="entry name" value="ALANINE RACEMASE"/>
    <property type="match status" value="1"/>
</dbReference>
<dbReference type="CDD" id="cd01392">
    <property type="entry name" value="HTH_LacI"/>
    <property type="match status" value="1"/>
</dbReference>
<evidence type="ECO:0000256" key="3">
    <source>
        <dbReference type="ARBA" id="ARBA00023163"/>
    </source>
</evidence>
<protein>
    <submittedName>
        <fullName evidence="5">Substrate-binding domain-containing protein</fullName>
    </submittedName>
</protein>
<dbReference type="CDD" id="cd20010">
    <property type="entry name" value="PBP1_AglR-like"/>
    <property type="match status" value="1"/>
</dbReference>
<evidence type="ECO:0000313" key="6">
    <source>
        <dbReference type="Proteomes" id="UP001165541"/>
    </source>
</evidence>
<evidence type="ECO:0000256" key="1">
    <source>
        <dbReference type="ARBA" id="ARBA00023015"/>
    </source>
</evidence>
<dbReference type="PROSITE" id="PS50932">
    <property type="entry name" value="HTH_LACI_2"/>
    <property type="match status" value="1"/>
</dbReference>
<evidence type="ECO:0000313" key="5">
    <source>
        <dbReference type="EMBL" id="MCM5679250.1"/>
    </source>
</evidence>
<dbReference type="SUPFAM" id="SSF53822">
    <property type="entry name" value="Periplasmic binding protein-like I"/>
    <property type="match status" value="1"/>
</dbReference>
<dbReference type="PANTHER" id="PTHR30146">
    <property type="entry name" value="LACI-RELATED TRANSCRIPTIONAL REPRESSOR"/>
    <property type="match status" value="1"/>
</dbReference>
<dbReference type="InterPro" id="IPR000843">
    <property type="entry name" value="HTH_LacI"/>
</dbReference>
<dbReference type="SMART" id="SM00354">
    <property type="entry name" value="HTH_LACI"/>
    <property type="match status" value="1"/>
</dbReference>
<dbReference type="EMBL" id="JAMKFE010000003">
    <property type="protein sequence ID" value="MCM5679250.1"/>
    <property type="molecule type" value="Genomic_DNA"/>
</dbReference>
<keyword evidence="3" id="KW-0804">Transcription</keyword>
<evidence type="ECO:0000259" key="4">
    <source>
        <dbReference type="PROSITE" id="PS50932"/>
    </source>
</evidence>
<dbReference type="Gene3D" id="3.40.50.2300">
    <property type="match status" value="2"/>
</dbReference>
<proteinExistence type="predicted"/>
<keyword evidence="2" id="KW-0238">DNA-binding</keyword>
<sequence>MDLKQLSARLGLSPTTVSRALNGYSDVSERTRQRVIEAAREAGYQPNLMARRLALGKTDAIGIVHPTGAGHLGDPRFLEVVDGLTERFAAEQIDLLIASARPADEIATYERLSRGRRVDGFIVPHTRCRDPRIDYLGQCGAPFVAYGRTADSSGYAWFDFDNEAGSRLAVERLHRLGHRRIGYVHAPLELNFAWQRHQGFVAGMEQAGLSIESRWVVPAGFGRRGGYEAMQTMMAGSDTPTAVIVDNNLSGVGVVRCVLDAGQVLGRDISVIVYDGTPADSTVLELEVTAIEQPTPHGAGVKLAELMLGVTQGQPLQELQVLWAPRIAPGNSDGPAPGTR</sequence>
<evidence type="ECO:0000256" key="2">
    <source>
        <dbReference type="ARBA" id="ARBA00023125"/>
    </source>
</evidence>
<organism evidence="5 6">
    <name type="scientific">Caldimonas mangrovi</name>
    <dbReference type="NCBI Taxonomy" id="2944811"/>
    <lineage>
        <taxon>Bacteria</taxon>
        <taxon>Pseudomonadati</taxon>
        <taxon>Pseudomonadota</taxon>
        <taxon>Betaproteobacteria</taxon>
        <taxon>Burkholderiales</taxon>
        <taxon>Sphaerotilaceae</taxon>
        <taxon>Caldimonas</taxon>
    </lineage>
</organism>
<name>A0ABT0YKI6_9BURK</name>
<dbReference type="InterPro" id="IPR010982">
    <property type="entry name" value="Lambda_DNA-bd_dom_sf"/>
</dbReference>
<dbReference type="Pfam" id="PF00356">
    <property type="entry name" value="LacI"/>
    <property type="match status" value="1"/>
</dbReference>
<gene>
    <name evidence="5" type="ORF">M8A51_06865</name>
</gene>